<dbReference type="PANTHER" id="PTHR43755:SF1">
    <property type="entry name" value="FAD-DEPENDENT PYRIDINE NUCLEOTIDE-DISULPHIDE OXIDOREDUCTASE"/>
    <property type="match status" value="1"/>
</dbReference>
<dbReference type="PANTHER" id="PTHR43755">
    <property type="match status" value="1"/>
</dbReference>
<dbReference type="PATRIC" id="fig|2340.3.peg.1738"/>
<reference evidence="7 9" key="2">
    <citation type="submission" date="2016-11" db="EMBL/GenBank/DDBJ databases">
        <title>Mixed transmission modes and dynamic genome evolution in an obligate animal-bacterial symbiosis.</title>
        <authorList>
            <person name="Russell S.L."/>
            <person name="Corbett-Detig R.B."/>
            <person name="Cavanaugh C.M."/>
        </authorList>
    </citation>
    <scope>NUCLEOTIDE SEQUENCE [LARGE SCALE GENOMIC DNA]</scope>
    <source>
        <strain evidence="7">MA-KB16</strain>
    </source>
</reference>
<dbReference type="SUPFAM" id="SSF51905">
    <property type="entry name" value="FAD/NAD(P)-binding domain"/>
    <property type="match status" value="2"/>
</dbReference>
<dbReference type="Pfam" id="PF09242">
    <property type="entry name" value="FCSD-flav_bind"/>
    <property type="match status" value="1"/>
</dbReference>
<dbReference type="eggNOG" id="COG0446">
    <property type="taxonomic scope" value="Bacteria"/>
</dbReference>
<comment type="caution">
    <text evidence="6">The sequence shown here is derived from an EMBL/GenBank/DDBJ whole genome shotgun (WGS) entry which is preliminary data.</text>
</comment>
<sequence length="426" mass="45374">MKKFTRRNFVKVVGGTAAVSAVGAPVFSIASGTKKVVVIGGGTAGATAAKYIKRGDSSIDVTIIEPNKHYHTCYLSNEVLSGHRTMESIRFGYDGLKGHGINIVHDMVSGIDAGAKKVMTAGGQSFDYDRCIVAPGISLRYDTIGGYSEEAAQMMPHAWKAGEQTQILRDQVHAMKDGGTVIIAPPPNPFRCPPGPYERACQIGMYLKANKPKSKIVILDAKKKFSKMKLFMQAFDRHYKGIIEWHSVEETGGVASVDAKAGTITTGKGDTMKGDVVNIIPAQHAGSIAKTAGLTNDSGWCPVDHATFESTIHKGIHVIGDAAIQKPLPKSGYAASSEAKVTAAAVVNLLNGNQPGDPSWVNTCYSIVGPDDAISVAMVYNLVDGKVAKIKGSGGLTPMDSSATDRAREVQYAYSWFNNITSDIFM</sequence>
<dbReference type="PROSITE" id="PS51318">
    <property type="entry name" value="TAT"/>
    <property type="match status" value="1"/>
</dbReference>
<dbReference type="Gene3D" id="3.90.760.10">
    <property type="entry name" value="Flavocytochrome c sulphide dehydrogenase, flavin-binding domain"/>
    <property type="match status" value="1"/>
</dbReference>
<dbReference type="OrthoDB" id="9802771at2"/>
<evidence type="ECO:0000313" key="6">
    <source>
        <dbReference type="EMBL" id="KHF25109.1"/>
    </source>
</evidence>
<feature type="domain" description="Flavocytochrome c sulphide dehydrogenase flavin-binding" evidence="4">
    <location>
        <begin position="357"/>
        <end position="425"/>
    </location>
</feature>
<dbReference type="InterPro" id="IPR036188">
    <property type="entry name" value="FAD/NAD-bd_sf"/>
</dbReference>
<feature type="domain" description="Sulfide dehydrogenase [flavocytochrome c] flavoprotein chain central" evidence="5">
    <location>
        <begin position="165"/>
        <end position="281"/>
    </location>
</feature>
<name>A0A0B0HB47_SOVGS</name>
<evidence type="ECO:0000259" key="3">
    <source>
        <dbReference type="Pfam" id="PF07992"/>
    </source>
</evidence>
<organism evidence="6 8">
    <name type="scientific">Solemya velum gill symbiont</name>
    <dbReference type="NCBI Taxonomy" id="2340"/>
    <lineage>
        <taxon>Bacteria</taxon>
        <taxon>Pseudomonadati</taxon>
        <taxon>Pseudomonadota</taxon>
        <taxon>Gammaproteobacteria</taxon>
        <taxon>sulfur-oxidizing symbionts</taxon>
    </lineage>
</organism>
<dbReference type="STRING" id="2340.JV46_05260"/>
<evidence type="ECO:0000259" key="5">
    <source>
        <dbReference type="Pfam" id="PF21706"/>
    </source>
</evidence>
<evidence type="ECO:0000313" key="8">
    <source>
        <dbReference type="Proteomes" id="UP000030856"/>
    </source>
</evidence>
<gene>
    <name evidence="6" type="primary">fccB</name>
    <name evidence="7" type="ORF">BOV88_07860</name>
    <name evidence="6" type="ORF">JV46_05260</name>
</gene>
<dbReference type="FunFam" id="3.50.50.60:FF:000234">
    <property type="entry name" value="Flavocytochrome C sulfide dehydrogenase"/>
    <property type="match status" value="1"/>
</dbReference>
<dbReference type="SUPFAM" id="SSF55424">
    <property type="entry name" value="FAD/NAD-linked reductases, dimerisation (C-terminal) domain"/>
    <property type="match status" value="1"/>
</dbReference>
<dbReference type="InterPro" id="IPR015323">
    <property type="entry name" value="FlavoCytC_S_DH_flav-bd"/>
</dbReference>
<dbReference type="Proteomes" id="UP000190962">
    <property type="component" value="Unassembled WGS sequence"/>
</dbReference>
<dbReference type="GeneID" id="86991913"/>
<dbReference type="Pfam" id="PF07992">
    <property type="entry name" value="Pyr_redox_2"/>
    <property type="match status" value="1"/>
</dbReference>
<dbReference type="EMBL" id="JRAA01000002">
    <property type="protein sequence ID" value="KHF25109.1"/>
    <property type="molecule type" value="Genomic_DNA"/>
</dbReference>
<accession>A0A0B0HB47</accession>
<dbReference type="EMBL" id="MPNX01000010">
    <property type="protein sequence ID" value="OOY34837.1"/>
    <property type="molecule type" value="Genomic_DNA"/>
</dbReference>
<dbReference type="GO" id="GO:0016491">
    <property type="term" value="F:oxidoreductase activity"/>
    <property type="evidence" value="ECO:0007669"/>
    <property type="project" value="InterPro"/>
</dbReference>
<dbReference type="InterPro" id="IPR006311">
    <property type="entry name" value="TAT_signal"/>
</dbReference>
<evidence type="ECO:0000313" key="9">
    <source>
        <dbReference type="Proteomes" id="UP000190962"/>
    </source>
</evidence>
<dbReference type="Pfam" id="PF21706">
    <property type="entry name" value="FCSD_central"/>
    <property type="match status" value="1"/>
</dbReference>
<keyword evidence="1" id="KW-0285">Flavoprotein</keyword>
<dbReference type="Proteomes" id="UP000030856">
    <property type="component" value="Unassembled WGS sequence"/>
</dbReference>
<dbReference type="InterPro" id="IPR023753">
    <property type="entry name" value="FAD/NAD-binding_dom"/>
</dbReference>
<protein>
    <submittedName>
        <fullName evidence="6 7">Cytochrome C</fullName>
    </submittedName>
</protein>
<dbReference type="InterPro" id="IPR037092">
    <property type="entry name" value="FlavoCytC_S_DH_flav-bd_sf"/>
</dbReference>
<dbReference type="RefSeq" id="WP_043117338.1">
    <property type="nucleotide sequence ID" value="NZ_JRAA01000002.1"/>
</dbReference>
<evidence type="ECO:0000259" key="4">
    <source>
        <dbReference type="Pfam" id="PF09242"/>
    </source>
</evidence>
<reference evidence="6 8" key="1">
    <citation type="journal article" date="2014" name="BMC Genomics">
        <title>The genome of the intracellular bacterium of the coastal bivalve, Solemya velum: a blueprint for thriving in and out of symbiosis.</title>
        <authorList>
            <person name="Dmytrenko O."/>
            <person name="Russell S.L."/>
            <person name="Loo W.T."/>
            <person name="Fontanez K.M."/>
            <person name="Liao L."/>
            <person name="Roeselers G."/>
            <person name="Sharma R."/>
            <person name="Stewart F.J."/>
            <person name="Newton I.L."/>
            <person name="Woyke T."/>
            <person name="Wu D."/>
            <person name="Lang J.M."/>
            <person name="Eisen J.A."/>
            <person name="Cavanaugh C.M."/>
        </authorList>
    </citation>
    <scope>NUCLEOTIDE SEQUENCE [LARGE SCALE GENOMIC DNA]</scope>
    <source>
        <strain evidence="6 8">WH</strain>
    </source>
</reference>
<dbReference type="InterPro" id="IPR049386">
    <property type="entry name" value="FCSD_central"/>
</dbReference>
<keyword evidence="2" id="KW-0274">FAD</keyword>
<dbReference type="InterPro" id="IPR016156">
    <property type="entry name" value="FAD/NAD-linked_Rdtase_dimer_sf"/>
</dbReference>
<dbReference type="AlphaFoldDB" id="A0A0B0HB47"/>
<evidence type="ECO:0000256" key="1">
    <source>
        <dbReference type="ARBA" id="ARBA00022630"/>
    </source>
</evidence>
<feature type="domain" description="FAD/NAD(P)-binding" evidence="3">
    <location>
        <begin position="34"/>
        <end position="151"/>
    </location>
</feature>
<evidence type="ECO:0000313" key="7">
    <source>
        <dbReference type="EMBL" id="OOY34837.1"/>
    </source>
</evidence>
<dbReference type="GO" id="GO:0050660">
    <property type="term" value="F:flavin adenine dinucleotide binding"/>
    <property type="evidence" value="ECO:0007669"/>
    <property type="project" value="InterPro"/>
</dbReference>
<dbReference type="Gene3D" id="3.50.50.60">
    <property type="entry name" value="FAD/NAD(P)-binding domain"/>
    <property type="match status" value="2"/>
</dbReference>
<keyword evidence="8" id="KW-1185">Reference proteome</keyword>
<proteinExistence type="predicted"/>
<evidence type="ECO:0000256" key="2">
    <source>
        <dbReference type="ARBA" id="ARBA00022827"/>
    </source>
</evidence>
<dbReference type="InterPro" id="IPR052541">
    <property type="entry name" value="SQRD"/>
</dbReference>